<dbReference type="Proteomes" id="UP000799441">
    <property type="component" value="Unassembled WGS sequence"/>
</dbReference>
<dbReference type="Pfam" id="PF05916">
    <property type="entry name" value="Sld5"/>
    <property type="match status" value="1"/>
</dbReference>
<feature type="region of interest" description="Disordered" evidence="8">
    <location>
        <begin position="49"/>
        <end position="71"/>
    </location>
</feature>
<evidence type="ECO:0000256" key="2">
    <source>
        <dbReference type="ARBA" id="ARBA00004123"/>
    </source>
</evidence>
<dbReference type="GO" id="GO:0000811">
    <property type="term" value="C:GINS complex"/>
    <property type="evidence" value="ECO:0007669"/>
    <property type="project" value="UniProtKB-UniRule"/>
</dbReference>
<feature type="domain" description="GINS subunit" evidence="9">
    <location>
        <begin position="74"/>
        <end position="164"/>
    </location>
</feature>
<dbReference type="InterPro" id="IPR005339">
    <property type="entry name" value="GINS_Psf1"/>
</dbReference>
<keyword evidence="12" id="KW-1185">Reference proteome</keyword>
<dbReference type="OrthoDB" id="10252587at2759"/>
<dbReference type="InterPro" id="IPR056783">
    <property type="entry name" value="PSF1_C"/>
</dbReference>
<proteinExistence type="inferred from homology"/>
<evidence type="ECO:0000256" key="7">
    <source>
        <dbReference type="RuleBase" id="RU368085"/>
    </source>
</evidence>
<feature type="domain" description="DNA replication complex GINS protein PSF1 C-terminal" evidence="10">
    <location>
        <begin position="177"/>
        <end position="226"/>
    </location>
</feature>
<dbReference type="CDD" id="cd11710">
    <property type="entry name" value="GINS_A_psf1"/>
    <property type="match status" value="1"/>
</dbReference>
<evidence type="ECO:0000256" key="6">
    <source>
        <dbReference type="ARBA" id="ARBA00023242"/>
    </source>
</evidence>
<feature type="compositionally biased region" description="Low complexity" evidence="8">
    <location>
        <begin position="121"/>
        <end position="132"/>
    </location>
</feature>
<dbReference type="CDD" id="cd21696">
    <property type="entry name" value="GINS_B_Psf1"/>
    <property type="match status" value="1"/>
</dbReference>
<dbReference type="Gene3D" id="1.20.58.1030">
    <property type="match status" value="1"/>
</dbReference>
<evidence type="ECO:0000256" key="8">
    <source>
        <dbReference type="SAM" id="MobiDB-lite"/>
    </source>
</evidence>
<dbReference type="EMBL" id="MU003780">
    <property type="protein sequence ID" value="KAF2722848.1"/>
    <property type="molecule type" value="Genomic_DNA"/>
</dbReference>
<dbReference type="AlphaFoldDB" id="A0A9P4URI7"/>
<evidence type="ECO:0000313" key="12">
    <source>
        <dbReference type="Proteomes" id="UP000799441"/>
    </source>
</evidence>
<comment type="subcellular location">
    <subcellularLocation>
        <location evidence="2 7">Nucleus</location>
    </subcellularLocation>
</comment>
<comment type="function">
    <text evidence="1">The GINS complex plays an essential role in the initiation of DNA replication.</text>
</comment>
<dbReference type="InterPro" id="IPR021151">
    <property type="entry name" value="GINS_A"/>
</dbReference>
<organism evidence="11 12">
    <name type="scientific">Polychaeton citri CBS 116435</name>
    <dbReference type="NCBI Taxonomy" id="1314669"/>
    <lineage>
        <taxon>Eukaryota</taxon>
        <taxon>Fungi</taxon>
        <taxon>Dikarya</taxon>
        <taxon>Ascomycota</taxon>
        <taxon>Pezizomycotina</taxon>
        <taxon>Dothideomycetes</taxon>
        <taxon>Dothideomycetidae</taxon>
        <taxon>Capnodiales</taxon>
        <taxon>Capnodiaceae</taxon>
        <taxon>Polychaeton</taxon>
    </lineage>
</organism>
<keyword evidence="6 7" id="KW-0539">Nucleus</keyword>
<dbReference type="InterPro" id="IPR036224">
    <property type="entry name" value="GINS_bundle-like_dom_sf"/>
</dbReference>
<protein>
    <recommendedName>
        <fullName evidence="4 7">DNA replication complex GINS protein PSF1</fullName>
    </recommendedName>
</protein>
<dbReference type="GO" id="GO:1902983">
    <property type="term" value="P:DNA strand elongation involved in mitotic DNA replication"/>
    <property type="evidence" value="ECO:0007669"/>
    <property type="project" value="TreeGrafter"/>
</dbReference>
<dbReference type="Pfam" id="PF24997">
    <property type="entry name" value="PSF1_C"/>
    <property type="match status" value="1"/>
</dbReference>
<keyword evidence="5 7" id="KW-0235">DNA replication</keyword>
<gene>
    <name evidence="11" type="ORF">K431DRAFT_221266</name>
</gene>
<dbReference type="PANTHER" id="PTHR12914">
    <property type="entry name" value="PARTNER OF SLD5"/>
    <property type="match status" value="1"/>
</dbReference>
<evidence type="ECO:0000256" key="3">
    <source>
        <dbReference type="ARBA" id="ARBA00006677"/>
    </source>
</evidence>
<feature type="region of interest" description="Disordered" evidence="8">
    <location>
        <begin position="117"/>
        <end position="143"/>
    </location>
</feature>
<sequence>MYGEQGNKLVVDAKRTQNLPHLPPYATTQVRAVTKEVRDLDREVNTLLAPYTSTSSQASDGTPIKSSSFNPADDPATACNLLVNHLSMRRNKRCLLSYHKTRTDKLEEMAWAGIEGGPAFTSTPSSQGQQTRGSGGSTAESLSAEEEQYMHAYGNLLAAFKGQWTDIDLTGSLDPPKDVFVDVRVLKDAGEIQTEYGSINLTKNSQFFVRLVDVEGLIRMGYLQQLS</sequence>
<accession>A0A9P4URI7</accession>
<evidence type="ECO:0000256" key="5">
    <source>
        <dbReference type="ARBA" id="ARBA00022705"/>
    </source>
</evidence>
<reference evidence="11" key="1">
    <citation type="journal article" date="2020" name="Stud. Mycol.">
        <title>101 Dothideomycetes genomes: a test case for predicting lifestyles and emergence of pathogens.</title>
        <authorList>
            <person name="Haridas S."/>
            <person name="Albert R."/>
            <person name="Binder M."/>
            <person name="Bloem J."/>
            <person name="Labutti K."/>
            <person name="Salamov A."/>
            <person name="Andreopoulos B."/>
            <person name="Baker S."/>
            <person name="Barry K."/>
            <person name="Bills G."/>
            <person name="Bluhm B."/>
            <person name="Cannon C."/>
            <person name="Castanera R."/>
            <person name="Culley D."/>
            <person name="Daum C."/>
            <person name="Ezra D."/>
            <person name="Gonzalez J."/>
            <person name="Henrissat B."/>
            <person name="Kuo A."/>
            <person name="Liang C."/>
            <person name="Lipzen A."/>
            <person name="Lutzoni F."/>
            <person name="Magnuson J."/>
            <person name="Mondo S."/>
            <person name="Nolan M."/>
            <person name="Ohm R."/>
            <person name="Pangilinan J."/>
            <person name="Park H.-J."/>
            <person name="Ramirez L."/>
            <person name="Alfaro M."/>
            <person name="Sun H."/>
            <person name="Tritt A."/>
            <person name="Yoshinaga Y."/>
            <person name="Zwiers L.-H."/>
            <person name="Turgeon B."/>
            <person name="Goodwin S."/>
            <person name="Spatafora J."/>
            <person name="Crous P."/>
            <person name="Grigoriev I."/>
        </authorList>
    </citation>
    <scope>NUCLEOTIDE SEQUENCE</scope>
    <source>
        <strain evidence="11">CBS 116435</strain>
    </source>
</reference>
<evidence type="ECO:0000259" key="10">
    <source>
        <dbReference type="Pfam" id="PF24997"/>
    </source>
</evidence>
<comment type="subunit">
    <text evidence="7">Component of the GINS complex.</text>
</comment>
<dbReference type="PANTHER" id="PTHR12914:SF2">
    <property type="entry name" value="DNA REPLICATION COMPLEX GINS PROTEIN PSF1"/>
    <property type="match status" value="1"/>
</dbReference>
<dbReference type="SUPFAM" id="SSF158573">
    <property type="entry name" value="GINS helical bundle-like"/>
    <property type="match status" value="1"/>
</dbReference>
<evidence type="ECO:0000259" key="9">
    <source>
        <dbReference type="Pfam" id="PF05916"/>
    </source>
</evidence>
<comment type="function">
    <text evidence="7">Required for correct functioning of the GINS complex, a complex that plays an essential role in the initiation of DNA replication, and progression of DNA replication forks. GINS complex seems to bind preferentially to single-stranded DNA.</text>
</comment>
<comment type="caution">
    <text evidence="11">The sequence shown here is derived from an EMBL/GenBank/DDBJ whole genome shotgun (WGS) entry which is preliminary data.</text>
</comment>
<evidence type="ECO:0000256" key="1">
    <source>
        <dbReference type="ARBA" id="ARBA00002340"/>
    </source>
</evidence>
<feature type="compositionally biased region" description="Polar residues" evidence="8">
    <location>
        <begin position="51"/>
        <end position="70"/>
    </location>
</feature>
<comment type="similarity">
    <text evidence="3 7">Belongs to the GINS1/PSF1 family.</text>
</comment>
<evidence type="ECO:0000313" key="11">
    <source>
        <dbReference type="EMBL" id="KAF2722848.1"/>
    </source>
</evidence>
<dbReference type="FunFam" id="1.20.58.1030:FF:000003">
    <property type="entry name" value="DNA replication complex GINS protein PSF1"/>
    <property type="match status" value="1"/>
</dbReference>
<name>A0A9P4URI7_9PEZI</name>
<evidence type="ECO:0000256" key="4">
    <source>
        <dbReference type="ARBA" id="ARBA00015143"/>
    </source>
</evidence>